<sequence length="110" mass="12780">MYHVLRKPGFSKIWLVCASLFHLKICIVAGLLILDLPCVLWPVHLICRVLACSILICRVCWPLPSRSAVCWPLFHLEICVMIKFFTLHAWKIESVTWWPKLSSSSEKFQN</sequence>
<organism evidence="2 3">
    <name type="scientific">Araneus ventricosus</name>
    <name type="common">Orbweaver spider</name>
    <name type="synonym">Epeira ventricosa</name>
    <dbReference type="NCBI Taxonomy" id="182803"/>
    <lineage>
        <taxon>Eukaryota</taxon>
        <taxon>Metazoa</taxon>
        <taxon>Ecdysozoa</taxon>
        <taxon>Arthropoda</taxon>
        <taxon>Chelicerata</taxon>
        <taxon>Arachnida</taxon>
        <taxon>Araneae</taxon>
        <taxon>Araneomorphae</taxon>
        <taxon>Entelegynae</taxon>
        <taxon>Araneoidea</taxon>
        <taxon>Araneidae</taxon>
        <taxon>Araneus</taxon>
    </lineage>
</organism>
<dbReference type="AlphaFoldDB" id="A0A4Y2XD42"/>
<evidence type="ECO:0000313" key="2">
    <source>
        <dbReference type="EMBL" id="GBO46944.1"/>
    </source>
</evidence>
<name>A0A4Y2XD42_ARAVE</name>
<protein>
    <submittedName>
        <fullName evidence="2">Uncharacterized protein</fullName>
    </submittedName>
</protein>
<keyword evidence="1" id="KW-0812">Transmembrane</keyword>
<dbReference type="Proteomes" id="UP000499080">
    <property type="component" value="Unassembled WGS sequence"/>
</dbReference>
<reference evidence="2 3" key="1">
    <citation type="journal article" date="2019" name="Sci. Rep.">
        <title>Orb-weaving spider Araneus ventricosus genome elucidates the spidroin gene catalogue.</title>
        <authorList>
            <person name="Kono N."/>
            <person name="Nakamura H."/>
            <person name="Ohtoshi R."/>
            <person name="Moran D.A.P."/>
            <person name="Shinohara A."/>
            <person name="Yoshida Y."/>
            <person name="Fujiwara M."/>
            <person name="Mori M."/>
            <person name="Tomita M."/>
            <person name="Arakawa K."/>
        </authorList>
    </citation>
    <scope>NUCLEOTIDE SEQUENCE [LARGE SCALE GENOMIC DNA]</scope>
</reference>
<gene>
    <name evidence="2" type="ORF">AVEN_185254_1</name>
</gene>
<evidence type="ECO:0000256" key="1">
    <source>
        <dbReference type="SAM" id="Phobius"/>
    </source>
</evidence>
<dbReference type="EMBL" id="BGPR01074933">
    <property type="protein sequence ID" value="GBO46944.1"/>
    <property type="molecule type" value="Genomic_DNA"/>
</dbReference>
<feature type="transmembrane region" description="Helical" evidence="1">
    <location>
        <begin position="68"/>
        <end position="90"/>
    </location>
</feature>
<feature type="transmembrane region" description="Helical" evidence="1">
    <location>
        <begin position="39"/>
        <end position="61"/>
    </location>
</feature>
<keyword evidence="3" id="KW-1185">Reference proteome</keyword>
<accession>A0A4Y2XD42</accession>
<feature type="transmembrane region" description="Helical" evidence="1">
    <location>
        <begin position="12"/>
        <end position="33"/>
    </location>
</feature>
<evidence type="ECO:0000313" key="3">
    <source>
        <dbReference type="Proteomes" id="UP000499080"/>
    </source>
</evidence>
<keyword evidence="1" id="KW-1133">Transmembrane helix</keyword>
<comment type="caution">
    <text evidence="2">The sequence shown here is derived from an EMBL/GenBank/DDBJ whole genome shotgun (WGS) entry which is preliminary data.</text>
</comment>
<keyword evidence="1" id="KW-0472">Membrane</keyword>
<proteinExistence type="predicted"/>